<dbReference type="InterPro" id="IPR032710">
    <property type="entry name" value="NTF2-like_dom_sf"/>
</dbReference>
<keyword evidence="2" id="KW-1185">Reference proteome</keyword>
<evidence type="ECO:0008006" key="3">
    <source>
        <dbReference type="Google" id="ProtNLM"/>
    </source>
</evidence>
<accession>A0A0L0MYD1</accession>
<dbReference type="EMBL" id="LFRF01000047">
    <property type="protein sequence ID" value="KND86857.1"/>
    <property type="molecule type" value="Genomic_DNA"/>
</dbReference>
<gene>
    <name evidence="1" type="ORF">TOPH_08514</name>
</gene>
<dbReference type="AlphaFoldDB" id="A0A0L0MYD1"/>
<dbReference type="PANTHER" id="PTHR39401:SF1">
    <property type="entry name" value="SNOAL-LIKE DOMAIN-CONTAINING PROTEIN"/>
    <property type="match status" value="1"/>
</dbReference>
<dbReference type="STRING" id="1163406.A0A0L0MYD1"/>
<dbReference type="OrthoDB" id="3468019at2759"/>
<protein>
    <recommendedName>
        <fullName evidence="3">DUF4440 domain-containing protein</fullName>
    </recommendedName>
</protein>
<evidence type="ECO:0000313" key="2">
    <source>
        <dbReference type="Proteomes" id="UP000036947"/>
    </source>
</evidence>
<dbReference type="Proteomes" id="UP000036947">
    <property type="component" value="Unassembled WGS sequence"/>
</dbReference>
<comment type="caution">
    <text evidence="1">The sequence shown here is derived from an EMBL/GenBank/DDBJ whole genome shotgun (WGS) entry which is preliminary data.</text>
</comment>
<reference evidence="1 2" key="1">
    <citation type="journal article" date="2015" name="BMC Genomics">
        <title>The genome of the truffle-parasite Tolypocladium ophioglossoides and the evolution of antifungal peptaibiotics.</title>
        <authorList>
            <person name="Quandt C.A."/>
            <person name="Bushley K.E."/>
            <person name="Spatafora J.W."/>
        </authorList>
    </citation>
    <scope>NUCLEOTIDE SEQUENCE [LARGE SCALE GENOMIC DNA]</scope>
    <source>
        <strain evidence="1 2">CBS 100239</strain>
    </source>
</reference>
<organism evidence="1 2">
    <name type="scientific">Tolypocladium ophioglossoides (strain CBS 100239)</name>
    <name type="common">Snaketongue truffleclub</name>
    <name type="synonym">Elaphocordyceps ophioglossoides</name>
    <dbReference type="NCBI Taxonomy" id="1163406"/>
    <lineage>
        <taxon>Eukaryota</taxon>
        <taxon>Fungi</taxon>
        <taxon>Dikarya</taxon>
        <taxon>Ascomycota</taxon>
        <taxon>Pezizomycotina</taxon>
        <taxon>Sordariomycetes</taxon>
        <taxon>Hypocreomycetidae</taxon>
        <taxon>Hypocreales</taxon>
        <taxon>Ophiocordycipitaceae</taxon>
        <taxon>Tolypocladium</taxon>
    </lineage>
</organism>
<evidence type="ECO:0000313" key="1">
    <source>
        <dbReference type="EMBL" id="KND86857.1"/>
    </source>
</evidence>
<dbReference type="SUPFAM" id="SSF54427">
    <property type="entry name" value="NTF2-like"/>
    <property type="match status" value="1"/>
</dbReference>
<sequence length="148" mass="16589">MVHSYKAQYPADSSVDAEIVKFFEDFYAVSDIPGQHEQYADMLTEDATFIIASKRAEGRDEILPARLGMWTAVASRKHTIFKVFPFSSGSDEFMIYGSVASGLKNGVNLNIDWAARAKLVKSAADKKWRMKFYQVYLDTGAFEAPGKL</sequence>
<name>A0A0L0MYD1_TOLOC</name>
<dbReference type="PANTHER" id="PTHR39401">
    <property type="entry name" value="SNOAL-LIKE DOMAIN-CONTAINING PROTEIN"/>
    <property type="match status" value="1"/>
</dbReference>
<proteinExistence type="predicted"/>